<dbReference type="Proteomes" id="UP001164459">
    <property type="component" value="Chromosome"/>
</dbReference>
<sequence length="278" mass="28175">MTLARAVGVDPSGPEGQGVLNMLRGAGGTLTLAGADGEAIAAWIAAARGAGFARVVAAPGPAGLAAEDLARLKTAGFDGLRVHLYAAESAGHDYHAGSEGSFRATTAMLRAARTVPLPVTVTTPLTRSNTRVLAAMPLLLADVGARAWQIEVVAEGRPDGYGAVAPRLAVAVPYALQAMVAAERAGLMAAIAGAPLCLLGPLRERAVPGPARAFADGCSDCASRANCAGVDPEYLRRFGPGELAPVRGGEAEVGAAQRLQDMFSGPCLEVSEGACWPI</sequence>
<accession>A0ABY7HI65</accession>
<dbReference type="SUPFAM" id="SSF102114">
    <property type="entry name" value="Radical SAM enzymes"/>
    <property type="match status" value="1"/>
</dbReference>
<proteinExistence type="predicted"/>
<name>A0ABY7HI65_9BACT</name>
<protein>
    <submittedName>
        <fullName evidence="1">Uncharacterized protein</fullName>
    </submittedName>
</protein>
<evidence type="ECO:0000313" key="2">
    <source>
        <dbReference type="Proteomes" id="UP001164459"/>
    </source>
</evidence>
<dbReference type="InterPro" id="IPR058240">
    <property type="entry name" value="rSAM_sf"/>
</dbReference>
<evidence type="ECO:0000313" key="1">
    <source>
        <dbReference type="EMBL" id="WAS98559.1"/>
    </source>
</evidence>
<organism evidence="1 2">
    <name type="scientific">Nannocystis punicea</name>
    <dbReference type="NCBI Taxonomy" id="2995304"/>
    <lineage>
        <taxon>Bacteria</taxon>
        <taxon>Pseudomonadati</taxon>
        <taxon>Myxococcota</taxon>
        <taxon>Polyangia</taxon>
        <taxon>Nannocystales</taxon>
        <taxon>Nannocystaceae</taxon>
        <taxon>Nannocystis</taxon>
    </lineage>
</organism>
<dbReference type="EMBL" id="CP114040">
    <property type="protein sequence ID" value="WAS98559.1"/>
    <property type="molecule type" value="Genomic_DNA"/>
</dbReference>
<gene>
    <name evidence="1" type="ORF">O0S08_20655</name>
</gene>
<reference evidence="1" key="1">
    <citation type="submission" date="2022-11" db="EMBL/GenBank/DDBJ databases">
        <title>Minimal conservation of predation-associated metabolite biosynthetic gene clusters underscores biosynthetic potential of Myxococcota including descriptions for ten novel species: Archangium lansinium sp. nov., Myxococcus landrumus sp. nov., Nannocystis bai.</title>
        <authorList>
            <person name="Ahearne A."/>
            <person name="Stevens C."/>
            <person name="Dowd S."/>
        </authorList>
    </citation>
    <scope>NUCLEOTIDE SEQUENCE</scope>
    <source>
        <strain evidence="1">Fl3</strain>
    </source>
</reference>
<keyword evidence="2" id="KW-1185">Reference proteome</keyword>
<dbReference type="RefSeq" id="WP_269040920.1">
    <property type="nucleotide sequence ID" value="NZ_CP114040.1"/>
</dbReference>